<dbReference type="Proteomes" id="UP000838100">
    <property type="component" value="Unassembled WGS sequence"/>
</dbReference>
<organism evidence="1 2">
    <name type="scientific">Sinobacterium norvegicum</name>
    <dbReference type="NCBI Taxonomy" id="1641715"/>
    <lineage>
        <taxon>Bacteria</taxon>
        <taxon>Pseudomonadati</taxon>
        <taxon>Pseudomonadota</taxon>
        <taxon>Gammaproteobacteria</taxon>
        <taxon>Cellvibrionales</taxon>
        <taxon>Spongiibacteraceae</taxon>
        <taxon>Sinobacterium</taxon>
    </lineage>
</organism>
<name>A0ABN8EKZ3_9GAMM</name>
<reference evidence="1" key="1">
    <citation type="submission" date="2021-12" db="EMBL/GenBank/DDBJ databases">
        <authorList>
            <person name="Rodrigo-Torres L."/>
            <person name="Arahal R. D."/>
            <person name="Lucena T."/>
        </authorList>
    </citation>
    <scope>NUCLEOTIDE SEQUENCE</scope>
    <source>
        <strain evidence="1">CECT 8267</strain>
    </source>
</reference>
<dbReference type="RefSeq" id="WP_237445439.1">
    <property type="nucleotide sequence ID" value="NZ_CAKLPX010000003.1"/>
</dbReference>
<evidence type="ECO:0000313" key="2">
    <source>
        <dbReference type="Proteomes" id="UP000838100"/>
    </source>
</evidence>
<protein>
    <submittedName>
        <fullName evidence="1">Uncharacterized protein</fullName>
    </submittedName>
</protein>
<keyword evidence="2" id="KW-1185">Reference proteome</keyword>
<gene>
    <name evidence="1" type="ORF">SIN8267_02901</name>
</gene>
<accession>A0ABN8EKZ3</accession>
<dbReference type="Gene3D" id="3.40.50.12370">
    <property type="match status" value="1"/>
</dbReference>
<evidence type="ECO:0000313" key="1">
    <source>
        <dbReference type="EMBL" id="CAH0992764.1"/>
    </source>
</evidence>
<dbReference type="EMBL" id="CAKLPX010000003">
    <property type="protein sequence ID" value="CAH0992764.1"/>
    <property type="molecule type" value="Genomic_DNA"/>
</dbReference>
<comment type="caution">
    <text evidence="1">The sequence shown here is derived from an EMBL/GenBank/DDBJ whole genome shotgun (WGS) entry which is preliminary data.</text>
</comment>
<sequence>MDTAMVIVEPHLERQPALARAIDCAKLHQQSLHIHSFLPQTKNPSEFSEQYQEAEDSLRYYVNLARNKNINSDFTISTERFESALVNSMSNHNNYCVLFQDFVSNPWSLQLFKKHPVVRWMLDSPCSINIIKGVHSWRDMRLLVNVENSNDGHFHKYLFSHEMEAGAVAKRLGAEVFYLVNYHDSLHYPNRRWILDHYNIDNSKVIFKSGDLGGALVDVARTIGSTAILTGVPSSRDHDHNAYEHALQTVLEKSDNDVMILH</sequence>
<proteinExistence type="predicted"/>